<comment type="caution">
    <text evidence="7">The sequence shown here is derived from an EMBL/GenBank/DDBJ whole genome shotgun (WGS) entry which is preliminary data.</text>
</comment>
<evidence type="ECO:0000313" key="7">
    <source>
        <dbReference type="EMBL" id="NMD49222.1"/>
    </source>
</evidence>
<organism evidence="7 8">
    <name type="scientific">Streptococcus ratti</name>
    <dbReference type="NCBI Taxonomy" id="1341"/>
    <lineage>
        <taxon>Bacteria</taxon>
        <taxon>Bacillati</taxon>
        <taxon>Bacillota</taxon>
        <taxon>Bacilli</taxon>
        <taxon>Lactobacillales</taxon>
        <taxon>Streptococcaceae</taxon>
        <taxon>Streptococcus</taxon>
    </lineage>
</organism>
<feature type="transmembrane region" description="Helical" evidence="6">
    <location>
        <begin position="93"/>
        <end position="112"/>
    </location>
</feature>
<gene>
    <name evidence="7" type="ORF">HHO37_05960</name>
</gene>
<accession>A0A7X9LE99</accession>
<reference evidence="7 8" key="1">
    <citation type="submission" date="2020-04" db="EMBL/GenBank/DDBJ databases">
        <title>MicrobeNet Type strains.</title>
        <authorList>
            <person name="Nicholson A.C."/>
        </authorList>
    </citation>
    <scope>NUCLEOTIDE SEQUENCE [LARGE SCALE GENOMIC DNA]</scope>
    <source>
        <strain evidence="7 8">DSM 22768</strain>
    </source>
</reference>
<evidence type="ECO:0000256" key="3">
    <source>
        <dbReference type="ARBA" id="ARBA00022692"/>
    </source>
</evidence>
<name>A0A7X9LE99_STRRT</name>
<feature type="transmembrane region" description="Helical" evidence="6">
    <location>
        <begin position="245"/>
        <end position="271"/>
    </location>
</feature>
<protein>
    <submittedName>
        <fullName evidence="7">YihY/virulence factor BrkB family protein</fullName>
    </submittedName>
</protein>
<dbReference type="PANTHER" id="PTHR30213:SF0">
    <property type="entry name" value="UPF0761 MEMBRANE PROTEIN YIHY"/>
    <property type="match status" value="1"/>
</dbReference>
<feature type="transmembrane region" description="Helical" evidence="6">
    <location>
        <begin position="211"/>
        <end position="233"/>
    </location>
</feature>
<dbReference type="Pfam" id="PF03631">
    <property type="entry name" value="Virul_fac_BrkB"/>
    <property type="match status" value="1"/>
</dbReference>
<comment type="subcellular location">
    <subcellularLocation>
        <location evidence="1">Cell membrane</location>
        <topology evidence="1">Multi-pass membrane protein</topology>
    </subcellularLocation>
</comment>
<evidence type="ECO:0000256" key="2">
    <source>
        <dbReference type="ARBA" id="ARBA00022475"/>
    </source>
</evidence>
<dbReference type="RefSeq" id="WP_193523541.1">
    <property type="nucleotide sequence ID" value="NZ_JABASA010000010.1"/>
</dbReference>
<dbReference type="AlphaFoldDB" id="A0A7X9LE99"/>
<keyword evidence="2" id="KW-1003">Cell membrane</keyword>
<dbReference type="PANTHER" id="PTHR30213">
    <property type="entry name" value="INNER MEMBRANE PROTEIN YHJD"/>
    <property type="match status" value="1"/>
</dbReference>
<sequence length="311" mass="35772">MKKFIEKLQASQYVQNFLTYYKSSELDLSSIAVAYYLILTIFPFLILLANLFPYLNIDTSELLSFMKNNLPEQLYESTSGIVVGIFNKPSTSLLWLAIVTGLWTMSKSLIFLQKSMNKSYGIQSHRDLILGHMVGIFASLLVIFFLAMAIMLSTFGKTVLTFLYHNSYLNQDLYDVLMNLTQPVTAAIFFVALAVLYYILPNVRIRKVRYILPGTVFTSILFFTMTSLFGTYLNYATASMENLRIFGSVTLFALMLWFIVFARILILGAVLNASYQKKYVKEFKPRRGNIITIIQSRRDYIAKKDDENKKR</sequence>
<evidence type="ECO:0000313" key="8">
    <source>
        <dbReference type="Proteomes" id="UP000532121"/>
    </source>
</evidence>
<evidence type="ECO:0000256" key="4">
    <source>
        <dbReference type="ARBA" id="ARBA00022989"/>
    </source>
</evidence>
<feature type="transmembrane region" description="Helical" evidence="6">
    <location>
        <begin position="133"/>
        <end position="156"/>
    </location>
</feature>
<dbReference type="GO" id="GO:0005886">
    <property type="term" value="C:plasma membrane"/>
    <property type="evidence" value="ECO:0007669"/>
    <property type="project" value="UniProtKB-SubCell"/>
</dbReference>
<feature type="transmembrane region" description="Helical" evidence="6">
    <location>
        <begin position="176"/>
        <end position="199"/>
    </location>
</feature>
<proteinExistence type="predicted"/>
<dbReference type="Proteomes" id="UP000532121">
    <property type="component" value="Unassembled WGS sequence"/>
</dbReference>
<dbReference type="EMBL" id="JABASA010000010">
    <property type="protein sequence ID" value="NMD49222.1"/>
    <property type="molecule type" value="Genomic_DNA"/>
</dbReference>
<evidence type="ECO:0000256" key="6">
    <source>
        <dbReference type="SAM" id="Phobius"/>
    </source>
</evidence>
<evidence type="ECO:0000256" key="1">
    <source>
        <dbReference type="ARBA" id="ARBA00004651"/>
    </source>
</evidence>
<keyword evidence="3 6" id="KW-0812">Transmembrane</keyword>
<dbReference type="PIRSF" id="PIRSF035875">
    <property type="entry name" value="RNase_BN"/>
    <property type="match status" value="1"/>
</dbReference>
<keyword evidence="4 6" id="KW-1133">Transmembrane helix</keyword>
<dbReference type="InterPro" id="IPR017039">
    <property type="entry name" value="Virul_fac_BrkB"/>
</dbReference>
<feature type="transmembrane region" description="Helical" evidence="6">
    <location>
        <begin position="33"/>
        <end position="55"/>
    </location>
</feature>
<evidence type="ECO:0000256" key="5">
    <source>
        <dbReference type="ARBA" id="ARBA00023136"/>
    </source>
</evidence>
<keyword evidence="5 6" id="KW-0472">Membrane</keyword>